<reference evidence="7" key="1">
    <citation type="journal article" date="2020" name="mSystems">
        <title>Genome- and Community-Level Interaction Insights into Carbon Utilization and Element Cycling Functions of Hydrothermarchaeota in Hydrothermal Sediment.</title>
        <authorList>
            <person name="Zhou Z."/>
            <person name="Liu Y."/>
            <person name="Xu W."/>
            <person name="Pan J."/>
            <person name="Luo Z.H."/>
            <person name="Li M."/>
        </authorList>
    </citation>
    <scope>NUCLEOTIDE SEQUENCE [LARGE SCALE GENOMIC DNA]</scope>
    <source>
        <strain evidence="7">SpSt-81</strain>
    </source>
</reference>
<keyword evidence="2 5" id="KW-0378">Hydrolase</keyword>
<evidence type="ECO:0000256" key="4">
    <source>
        <dbReference type="RuleBase" id="RU003615"/>
    </source>
</evidence>
<dbReference type="InterPro" id="IPR006046">
    <property type="entry name" value="Alpha_amylase"/>
</dbReference>
<evidence type="ECO:0000256" key="5">
    <source>
        <dbReference type="RuleBase" id="RU361134"/>
    </source>
</evidence>
<dbReference type="AlphaFoldDB" id="A0A7C3RV98"/>
<dbReference type="PANTHER" id="PTHR10357:SF179">
    <property type="entry name" value="NEUTRAL AND BASIC AMINO ACID TRANSPORT PROTEIN RBAT"/>
    <property type="match status" value="1"/>
</dbReference>
<gene>
    <name evidence="7" type="ORF">ENW00_03855</name>
</gene>
<proteinExistence type="inferred from homology"/>
<dbReference type="SUPFAM" id="SSF51011">
    <property type="entry name" value="Glycosyl hydrolase domain"/>
    <property type="match status" value="1"/>
</dbReference>
<feature type="domain" description="Glycosyl hydrolase family 13 catalytic" evidence="6">
    <location>
        <begin position="37"/>
        <end position="414"/>
    </location>
</feature>
<evidence type="ECO:0000256" key="2">
    <source>
        <dbReference type="ARBA" id="ARBA00022801"/>
    </source>
</evidence>
<comment type="caution">
    <text evidence="7">The sequence shown here is derived from an EMBL/GenBank/DDBJ whole genome shotgun (WGS) entry which is preliminary data.</text>
</comment>
<dbReference type="Gene3D" id="3.20.20.80">
    <property type="entry name" value="Glycosidases"/>
    <property type="match status" value="1"/>
</dbReference>
<evidence type="ECO:0000313" key="7">
    <source>
        <dbReference type="EMBL" id="HFX13281.1"/>
    </source>
</evidence>
<evidence type="ECO:0000256" key="3">
    <source>
        <dbReference type="ARBA" id="ARBA00023295"/>
    </source>
</evidence>
<dbReference type="Pfam" id="PF00128">
    <property type="entry name" value="Alpha-amylase"/>
    <property type="match status" value="1"/>
</dbReference>
<dbReference type="GO" id="GO:0009313">
    <property type="term" value="P:oligosaccharide catabolic process"/>
    <property type="evidence" value="ECO:0007669"/>
    <property type="project" value="TreeGrafter"/>
</dbReference>
<name>A0A7C3RV98_DICTH</name>
<dbReference type="InterPro" id="IPR013780">
    <property type="entry name" value="Glyco_hydro_b"/>
</dbReference>
<dbReference type="InterPro" id="IPR006047">
    <property type="entry name" value="GH13_cat_dom"/>
</dbReference>
<dbReference type="SUPFAM" id="SSF51445">
    <property type="entry name" value="(Trans)glycosidases"/>
    <property type="match status" value="1"/>
</dbReference>
<comment type="catalytic activity">
    <reaction evidence="5">
        <text>Endohydrolysis of (1-&gt;4)-alpha-D-glucosidic linkages in polysaccharides containing three or more (1-&gt;4)-alpha-linked D-glucose units.</text>
        <dbReference type="EC" id="3.2.1.1"/>
    </reaction>
</comment>
<dbReference type="Gene3D" id="3.90.400.10">
    <property type="entry name" value="Oligo-1,6-glucosidase, Domain 2"/>
    <property type="match status" value="1"/>
</dbReference>
<dbReference type="InterPro" id="IPR017853">
    <property type="entry name" value="GH"/>
</dbReference>
<organism evidence="7">
    <name type="scientific">Dictyoglomus thermophilum</name>
    <dbReference type="NCBI Taxonomy" id="14"/>
    <lineage>
        <taxon>Bacteria</taxon>
        <taxon>Pseudomonadati</taxon>
        <taxon>Dictyoglomota</taxon>
        <taxon>Dictyoglomia</taxon>
        <taxon>Dictyoglomales</taxon>
        <taxon>Dictyoglomaceae</taxon>
        <taxon>Dictyoglomus</taxon>
    </lineage>
</organism>
<dbReference type="EMBL" id="DTIN01000014">
    <property type="protein sequence ID" value="HFX13281.1"/>
    <property type="molecule type" value="Genomic_DNA"/>
</dbReference>
<dbReference type="GO" id="GO:0043169">
    <property type="term" value="F:cation binding"/>
    <property type="evidence" value="ECO:0007669"/>
    <property type="project" value="InterPro"/>
</dbReference>
<sequence length="495" mass="58883">MNKKLKFIIIFLFITLLFLFYAHGYNLPWYKNATFYEIFVRSFADSDGDKVGDLKGLTNKLDYLKELNIDGIWLMPIFMSVSYHGYDVTDFYDIHPAYGNMEDFEELIKEAHRKKIKIILDLVVNHTSSRHPWFISASNSYTSLYRDYYIWNNTKPTQNSNFWYYKNTGYYYAFFWSEMPDLNFDNTKVREEIKKIAKYWLEKGVDGFRLDAVKHIYDDDNKNILWWKEFYDYLKKIKPDVYLVGEVWDNEYVIAEYYKSLPSLFNFPLSDKIMSSVANQRDLGICDFLDMEREMFKENYSDFTDATFLRNHDQVRVRTSFGGSIDKSLLAGSIYLTLPGTPFIYYGEEIGMEGAKPDEYIREPFKWTDQMNSKEQTYWIKPKYNIPNNGISYTTEKEDKNSILNHYKLLLKLRKEYKALSLGEMKKINLNDKSLLAYLREIDNEEILVIHNLNRVEKMISLNFTFKNILYSRNTNIKDNKIILGPFSSIIIEVQ</sequence>
<dbReference type="CDD" id="cd11316">
    <property type="entry name" value="AmyAc_bac2_AmyA"/>
    <property type="match status" value="1"/>
</dbReference>
<protein>
    <recommendedName>
        <fullName evidence="5">Alpha-amylase</fullName>
        <ecNumber evidence="5">3.2.1.1</ecNumber>
    </recommendedName>
</protein>
<dbReference type="Pfam" id="PF23915">
    <property type="entry name" value="SusG_C"/>
    <property type="match status" value="1"/>
</dbReference>
<comment type="similarity">
    <text evidence="1 4">Belongs to the glycosyl hydrolase 13 family.</text>
</comment>
<dbReference type="InterPro" id="IPR045857">
    <property type="entry name" value="O16G_dom_2"/>
</dbReference>
<accession>A0A7C3RV98</accession>
<dbReference type="InterPro" id="IPR056300">
    <property type="entry name" value="SusG-like_C"/>
</dbReference>
<keyword evidence="3 5" id="KW-0326">Glycosidase</keyword>
<dbReference type="SMART" id="SM00642">
    <property type="entry name" value="Aamy"/>
    <property type="match status" value="1"/>
</dbReference>
<dbReference type="PRINTS" id="PR00110">
    <property type="entry name" value="ALPHAAMYLASE"/>
</dbReference>
<dbReference type="GO" id="GO:0004556">
    <property type="term" value="F:alpha-amylase activity"/>
    <property type="evidence" value="ECO:0007669"/>
    <property type="project" value="UniProtKB-UniRule"/>
</dbReference>
<keyword evidence="5" id="KW-0119">Carbohydrate metabolism</keyword>
<evidence type="ECO:0000259" key="6">
    <source>
        <dbReference type="SMART" id="SM00642"/>
    </source>
</evidence>
<evidence type="ECO:0000256" key="1">
    <source>
        <dbReference type="ARBA" id="ARBA00008061"/>
    </source>
</evidence>
<dbReference type="PANTHER" id="PTHR10357">
    <property type="entry name" value="ALPHA-AMYLASE FAMILY MEMBER"/>
    <property type="match status" value="1"/>
</dbReference>
<dbReference type="Gene3D" id="2.60.40.1180">
    <property type="entry name" value="Golgi alpha-mannosidase II"/>
    <property type="match status" value="1"/>
</dbReference>
<dbReference type="EC" id="3.2.1.1" evidence="5"/>